<evidence type="ECO:0000313" key="2">
    <source>
        <dbReference type="Proteomes" id="UP000284794"/>
    </source>
</evidence>
<name>A0A414DGL3_9FIRM</name>
<organism evidence="1 2">
    <name type="scientific">Lachnospira eligens</name>
    <dbReference type="NCBI Taxonomy" id="39485"/>
    <lineage>
        <taxon>Bacteria</taxon>
        <taxon>Bacillati</taxon>
        <taxon>Bacillota</taxon>
        <taxon>Clostridia</taxon>
        <taxon>Lachnospirales</taxon>
        <taxon>Lachnospiraceae</taxon>
        <taxon>Lachnospira</taxon>
    </lineage>
</organism>
<protein>
    <submittedName>
        <fullName evidence="1">Excisionase</fullName>
    </submittedName>
</protein>
<dbReference type="AlphaFoldDB" id="A0A414DGL3"/>
<comment type="caution">
    <text evidence="1">The sequence shown here is derived from an EMBL/GenBank/DDBJ whole genome shotgun (WGS) entry which is preliminary data.</text>
</comment>
<dbReference type="Pfam" id="PF09035">
    <property type="entry name" value="Tn916-Xis"/>
    <property type="match status" value="1"/>
</dbReference>
<gene>
    <name evidence="1" type="ORF">DW811_05030</name>
</gene>
<accession>A0A414DGL3</accession>
<dbReference type="RefSeq" id="WP_118148411.1">
    <property type="nucleotide sequence ID" value="NZ_DAWDTH010000021.1"/>
</dbReference>
<dbReference type="Gene3D" id="3.90.105.50">
    <property type="match status" value="1"/>
</dbReference>
<reference evidence="1 2" key="1">
    <citation type="submission" date="2018-08" db="EMBL/GenBank/DDBJ databases">
        <title>A genome reference for cultivated species of the human gut microbiota.</title>
        <authorList>
            <person name="Zou Y."/>
            <person name="Xue W."/>
            <person name="Luo G."/>
        </authorList>
    </citation>
    <scope>NUCLEOTIDE SEQUENCE [LARGE SCALE GENOMIC DNA]</scope>
    <source>
        <strain evidence="1 2">AM32-2AC</strain>
    </source>
</reference>
<dbReference type="InterPro" id="IPR010093">
    <property type="entry name" value="SinI_DNA-bd"/>
</dbReference>
<sequence>MTEQEERTSCVIPIWKKYTLSVQEAAEYFGFSDKKIRKIVDEHENDNFILWNGTRPRIKRQLFEKFVDEKLTAI</sequence>
<evidence type="ECO:0000313" key="1">
    <source>
        <dbReference type="EMBL" id="RHD09875.1"/>
    </source>
</evidence>
<dbReference type="Proteomes" id="UP000284794">
    <property type="component" value="Unassembled WGS sequence"/>
</dbReference>
<proteinExistence type="predicted"/>
<dbReference type="EMBL" id="QSIS01000004">
    <property type="protein sequence ID" value="RHD09875.1"/>
    <property type="molecule type" value="Genomic_DNA"/>
</dbReference>
<dbReference type="GO" id="GO:0003677">
    <property type="term" value="F:DNA binding"/>
    <property type="evidence" value="ECO:0007669"/>
    <property type="project" value="InterPro"/>
</dbReference>
<dbReference type="NCBIfam" id="TIGR01764">
    <property type="entry name" value="excise"/>
    <property type="match status" value="1"/>
</dbReference>
<dbReference type="InterPro" id="IPR038148">
    <property type="entry name" value="Tn1545/Tn916_Xis"/>
</dbReference>
<dbReference type="InterPro" id="IPR015122">
    <property type="entry name" value="Tn916-Xis"/>
</dbReference>